<feature type="region of interest" description="Disordered" evidence="6">
    <location>
        <begin position="473"/>
        <end position="522"/>
    </location>
</feature>
<feature type="region of interest" description="Disordered" evidence="6">
    <location>
        <begin position="422"/>
        <end position="456"/>
    </location>
</feature>
<dbReference type="InterPro" id="IPR027685">
    <property type="entry name" value="Shroom_fam"/>
</dbReference>
<comment type="similarity">
    <text evidence="2">Belongs to the shroom family.</text>
</comment>
<feature type="region of interest" description="Disordered" evidence="6">
    <location>
        <begin position="188"/>
        <end position="255"/>
    </location>
</feature>
<name>A0A9D3ME42_ANGAN</name>
<dbReference type="PANTHER" id="PTHR15012">
    <property type="entry name" value="APICAL PROTEIN/SHROOM-RELATED"/>
    <property type="match status" value="1"/>
</dbReference>
<keyword evidence="4" id="KW-0206">Cytoskeleton</keyword>
<feature type="compositionally biased region" description="Polar residues" evidence="6">
    <location>
        <begin position="503"/>
        <end position="514"/>
    </location>
</feature>
<protein>
    <recommendedName>
        <fullName evidence="7">ASD2 domain-containing protein</fullName>
    </recommendedName>
</protein>
<feature type="compositionally biased region" description="Polar residues" evidence="6">
    <location>
        <begin position="437"/>
        <end position="446"/>
    </location>
</feature>
<dbReference type="GO" id="GO:0030864">
    <property type="term" value="C:cortical actin cytoskeleton"/>
    <property type="evidence" value="ECO:0007669"/>
    <property type="project" value="TreeGrafter"/>
</dbReference>
<feature type="compositionally biased region" description="Polar residues" evidence="6">
    <location>
        <begin position="779"/>
        <end position="795"/>
    </location>
</feature>
<dbReference type="GO" id="GO:0043296">
    <property type="term" value="C:apical junction complex"/>
    <property type="evidence" value="ECO:0007669"/>
    <property type="project" value="TreeGrafter"/>
</dbReference>
<keyword evidence="5" id="KW-0175">Coiled coil</keyword>
<reference evidence="8" key="1">
    <citation type="submission" date="2021-01" db="EMBL/GenBank/DDBJ databases">
        <title>A chromosome-scale assembly of European eel, Anguilla anguilla.</title>
        <authorList>
            <person name="Henkel C."/>
            <person name="Jong-Raadsen S.A."/>
            <person name="Dufour S."/>
            <person name="Weltzien F.-A."/>
            <person name="Palstra A.P."/>
            <person name="Pelster B."/>
            <person name="Spaink H.P."/>
            <person name="Van Den Thillart G.E."/>
            <person name="Jansen H."/>
            <person name="Zahm M."/>
            <person name="Klopp C."/>
            <person name="Cedric C."/>
            <person name="Louis A."/>
            <person name="Berthelot C."/>
            <person name="Parey E."/>
            <person name="Roest Crollius H."/>
            <person name="Montfort J."/>
            <person name="Robinson-Rechavi M."/>
            <person name="Bucao C."/>
            <person name="Bouchez O."/>
            <person name="Gislard M."/>
            <person name="Lluch J."/>
            <person name="Milhes M."/>
            <person name="Lampietro C."/>
            <person name="Lopez Roques C."/>
            <person name="Donnadieu C."/>
            <person name="Braasch I."/>
            <person name="Desvignes T."/>
            <person name="Postlethwait J."/>
            <person name="Bobe J."/>
            <person name="Guiguen Y."/>
            <person name="Dirks R."/>
        </authorList>
    </citation>
    <scope>NUCLEOTIDE SEQUENCE</scope>
    <source>
        <strain evidence="8">Tag_6206</strain>
        <tissue evidence="8">Liver</tissue>
    </source>
</reference>
<feature type="compositionally biased region" description="Basic and acidic residues" evidence="6">
    <location>
        <begin position="337"/>
        <end position="353"/>
    </location>
</feature>
<dbReference type="PROSITE" id="PS51307">
    <property type="entry name" value="ASD2"/>
    <property type="match status" value="1"/>
</dbReference>
<dbReference type="EMBL" id="JAFIRN010000008">
    <property type="protein sequence ID" value="KAG5844103.1"/>
    <property type="molecule type" value="Genomic_DNA"/>
</dbReference>
<dbReference type="GO" id="GO:0007015">
    <property type="term" value="P:actin filament organization"/>
    <property type="evidence" value="ECO:0007669"/>
    <property type="project" value="TreeGrafter"/>
</dbReference>
<organism evidence="8 9">
    <name type="scientific">Anguilla anguilla</name>
    <name type="common">European freshwater eel</name>
    <name type="synonym">Muraena anguilla</name>
    <dbReference type="NCBI Taxonomy" id="7936"/>
    <lineage>
        <taxon>Eukaryota</taxon>
        <taxon>Metazoa</taxon>
        <taxon>Chordata</taxon>
        <taxon>Craniata</taxon>
        <taxon>Vertebrata</taxon>
        <taxon>Euteleostomi</taxon>
        <taxon>Actinopterygii</taxon>
        <taxon>Neopterygii</taxon>
        <taxon>Teleostei</taxon>
        <taxon>Anguilliformes</taxon>
        <taxon>Anguillidae</taxon>
        <taxon>Anguilla</taxon>
    </lineage>
</organism>
<feature type="compositionally biased region" description="Polar residues" evidence="6">
    <location>
        <begin position="283"/>
        <end position="307"/>
    </location>
</feature>
<dbReference type="GO" id="GO:0051015">
    <property type="term" value="F:actin filament binding"/>
    <property type="evidence" value="ECO:0007669"/>
    <property type="project" value="InterPro"/>
</dbReference>
<feature type="region of interest" description="Disordered" evidence="6">
    <location>
        <begin position="89"/>
        <end position="121"/>
    </location>
</feature>
<feature type="compositionally biased region" description="Basic residues" evidence="6">
    <location>
        <begin position="397"/>
        <end position="409"/>
    </location>
</feature>
<feature type="region of interest" description="Disordered" evidence="6">
    <location>
        <begin position="774"/>
        <end position="801"/>
    </location>
</feature>
<proteinExistence type="inferred from homology"/>
<evidence type="ECO:0000256" key="4">
    <source>
        <dbReference type="ARBA" id="ARBA00023212"/>
    </source>
</evidence>
<feature type="region of interest" description="Disordered" evidence="6">
    <location>
        <begin position="1"/>
        <end position="60"/>
    </location>
</feature>
<dbReference type="GO" id="GO:0005912">
    <property type="term" value="C:adherens junction"/>
    <property type="evidence" value="ECO:0007669"/>
    <property type="project" value="TreeGrafter"/>
</dbReference>
<evidence type="ECO:0000313" key="9">
    <source>
        <dbReference type="Proteomes" id="UP001044222"/>
    </source>
</evidence>
<feature type="compositionally biased region" description="Polar residues" evidence="6">
    <location>
        <begin position="1"/>
        <end position="13"/>
    </location>
</feature>
<comment type="subcellular location">
    <subcellularLocation>
        <location evidence="1">Cytoplasm</location>
        <location evidence="1">Cytoskeleton</location>
    </subcellularLocation>
</comment>
<dbReference type="PANTHER" id="PTHR15012:SF35">
    <property type="entry name" value="PROTEIN SHROOM4"/>
    <property type="match status" value="1"/>
</dbReference>
<feature type="region of interest" description="Disordered" evidence="6">
    <location>
        <begin position="396"/>
        <end position="415"/>
    </location>
</feature>
<feature type="region of interest" description="Disordered" evidence="6">
    <location>
        <begin position="586"/>
        <end position="701"/>
    </location>
</feature>
<feature type="compositionally biased region" description="Polar residues" evidence="6">
    <location>
        <begin position="484"/>
        <end position="495"/>
    </location>
</feature>
<dbReference type="InterPro" id="IPR014799">
    <property type="entry name" value="ASD2_dom"/>
</dbReference>
<sequence>MQWSQPFQPYNTDHNTDHIMDHRTDHSTDDSAEDIADRGDSADSRGRLYHPSRWSSDSELDRRWGYKGDGGGRLALHQYYSQFYRENRSASCPPAPEHRDLSPLCHPETATRTGGHRPSTTERLLTAPLGVLEANAARPEDQWDNSRCSTPGSVGMSDTVEPWVHIQHPWDHIPNVSGGATGEAGYLGGMTILGPNQGPLQERAGEKGCEPPKPLAKHSLPPQEHTSTSHRPKECLTSNPHNENQESKTKLTKPQIHWDKGEKQEHLLCGGPAGIKAPPPSTSQPVNSRQGQRSPTNTPSGSCNNPAPASATPALPVHRSPAIREAALPGRAHRWRWTPEHKLQPEFEPEGRRVKPYHSSGSEESDIPPFAERMRFFEETSRSRSVSHLPGLMCRAQKPKVHPSNHRRYSYQDPELCCTPEALAQTVSPRERGEPSNPEQNCSSRAQGPEDPKLGLSVDVQCSSSLCDSSTFRPITVPGHQDRSQQQQDSNTPTEVQLRGENEQTQPNGKFSPTQRDRCCTGDLQTAEGALTQGCQSPRDASEVLERLSECSGEVGARQSQKQVAAISENEIGVCEQLQQLDPGATLLQAAMQGEMGESSERPKRKKDPRLAPRLQTGRNSTAGGRPVTIFSPPPPRPLSNQAGSPLHPPSLPRGHPPALPQLPPERRRGEPTAWPQPPSWPRPQSWPPLTQNPALPASSALMHRAFRPVVPPVEQSLPLRHPDPLRLTDMPVLAEPHPRFYALQGRPFNGDDRRDALERQGHLPEPYFTLTCERHGPQSRTFSRNPKLGSTPTHNKVRGEEDTPLETDIDQFLEEQKVRCSSRPTAVLETDLDSLPEMLALPPAAWRAHGGSLVDLLLEGGPGARTRTDLMGELLPQGGERREGRETWRGGGGVLGLGPDALQSSAWGFYASQGPGSSHSSYYSTSSAEDQLLSQAQELPGRKEEGDDELSYKKQQVMECVRRRLGVLREAQRGLQEDVRANARLGEEVEALVRAVCRPSEADRFRTVIGDLEKVVSLLLSLSSRLLRVETALEDLSAENHHERFRLLEKKQQLLAQLTEAQELKEHVDGRQQAVCRVLAGCLTPEQLRDYSHFLRMKAALLVEQRQLEDRIRLHEEQLRALRESLPPSNGSPAGLEYSYY</sequence>
<dbReference type="Gene3D" id="6.10.250.3120">
    <property type="match status" value="1"/>
</dbReference>
<evidence type="ECO:0000256" key="1">
    <source>
        <dbReference type="ARBA" id="ARBA00004245"/>
    </source>
</evidence>
<feature type="domain" description="ASD2" evidence="7">
    <location>
        <begin position="842"/>
        <end position="1128"/>
    </location>
</feature>
<gene>
    <name evidence="8" type="ORF">ANANG_G00157930</name>
</gene>
<accession>A0A9D3ME42</accession>
<feature type="compositionally biased region" description="Pro residues" evidence="6">
    <location>
        <begin position="647"/>
        <end position="664"/>
    </location>
</feature>
<dbReference type="AlphaFoldDB" id="A0A9D3ME42"/>
<feature type="coiled-coil region" evidence="5">
    <location>
        <begin position="1099"/>
        <end position="1126"/>
    </location>
</feature>
<feature type="compositionally biased region" description="Pro residues" evidence="6">
    <location>
        <begin position="675"/>
        <end position="687"/>
    </location>
</feature>
<evidence type="ECO:0000256" key="3">
    <source>
        <dbReference type="ARBA" id="ARBA00022490"/>
    </source>
</evidence>
<evidence type="ECO:0000256" key="6">
    <source>
        <dbReference type="SAM" id="MobiDB-lite"/>
    </source>
</evidence>
<comment type="caution">
    <text evidence="8">The sequence shown here is derived from an EMBL/GenBank/DDBJ whole genome shotgun (WGS) entry which is preliminary data.</text>
</comment>
<feature type="region of interest" description="Disordered" evidence="6">
    <location>
        <begin position="267"/>
        <end position="321"/>
    </location>
</feature>
<evidence type="ECO:0000256" key="2">
    <source>
        <dbReference type="ARBA" id="ARBA00006469"/>
    </source>
</evidence>
<evidence type="ECO:0000256" key="5">
    <source>
        <dbReference type="SAM" id="Coils"/>
    </source>
</evidence>
<dbReference type="Pfam" id="PF08687">
    <property type="entry name" value="ASD2"/>
    <property type="match status" value="1"/>
</dbReference>
<evidence type="ECO:0000313" key="8">
    <source>
        <dbReference type="EMBL" id="KAG5844103.1"/>
    </source>
</evidence>
<evidence type="ECO:0000259" key="7">
    <source>
        <dbReference type="PROSITE" id="PS51307"/>
    </source>
</evidence>
<dbReference type="Proteomes" id="UP001044222">
    <property type="component" value="Chromosome 8"/>
</dbReference>
<feature type="region of interest" description="Disordered" evidence="6">
    <location>
        <begin position="335"/>
        <end position="369"/>
    </location>
</feature>
<keyword evidence="3" id="KW-0963">Cytoplasm</keyword>
<feature type="compositionally biased region" description="Basic and acidic residues" evidence="6">
    <location>
        <begin position="14"/>
        <end position="46"/>
    </location>
</feature>
<dbReference type="GO" id="GO:0016324">
    <property type="term" value="C:apical plasma membrane"/>
    <property type="evidence" value="ECO:0007669"/>
    <property type="project" value="TreeGrafter"/>
</dbReference>
<keyword evidence="9" id="KW-1185">Reference proteome</keyword>